<keyword evidence="2" id="KW-1185">Reference proteome</keyword>
<protein>
    <submittedName>
        <fullName evidence="1">Uncharacterized protein</fullName>
    </submittedName>
</protein>
<dbReference type="STRING" id="946333.A4W93_22020"/>
<evidence type="ECO:0000313" key="2">
    <source>
        <dbReference type="Proteomes" id="UP000193427"/>
    </source>
</evidence>
<evidence type="ECO:0000313" key="1">
    <source>
        <dbReference type="EMBL" id="ARN22365.1"/>
    </source>
</evidence>
<dbReference type="InterPro" id="IPR010389">
    <property type="entry name" value="Urate_ox_N"/>
</dbReference>
<proteinExistence type="predicted"/>
<dbReference type="GO" id="GO:0020037">
    <property type="term" value="F:heme binding"/>
    <property type="evidence" value="ECO:0007669"/>
    <property type="project" value="InterPro"/>
</dbReference>
<sequence length="402" mass="44152">MDLYLLDWLNLLLRWAHVITAVAWIGASFHFVALDNSLTPPEDPAERGKGIGGELWAVHGGGFYHQQKYPVSPKNLPEKLHWSMWESYSTWLTGFALFTVLYLFNASTFLIDKSLFDWSPAAAIATALGFLAAFWVIYDGICRLFGERKNGDVIVGALVFVFVVFAAWLSCQLFAGRAAYLLVGAMLATTMSGNVFFWIIPGQRKVVVSLRAGTPVDPVHGKRGKQRSFHNTFFTLPVLIAMLSNHFGFLYAAPFNWFWLILVMLAGALIRLSFVLRHKALAYGHPVPWRYAAIGTAMLAGVIVAMAPSPKPAAAPAAVAPPAPTFAEVNAVITQRCAMCHNEGLANKGVMLHTPALVVQHAKQIYQQATLLKAMPLNNATQMTEAERELIGRWVEAGAKGP</sequence>
<dbReference type="GO" id="GO:0009055">
    <property type="term" value="F:electron transfer activity"/>
    <property type="evidence" value="ECO:0007669"/>
    <property type="project" value="InterPro"/>
</dbReference>
<gene>
    <name evidence="1" type="ORF">A4W93_22020</name>
</gene>
<dbReference type="OrthoDB" id="9787495at2"/>
<dbReference type="AlphaFoldDB" id="A0A1W6LDL5"/>
<dbReference type="InterPro" id="IPR036909">
    <property type="entry name" value="Cyt_c-like_dom_sf"/>
</dbReference>
<reference evidence="1 2" key="1">
    <citation type="submission" date="2016-04" db="EMBL/GenBank/DDBJ databases">
        <title>Complete genome sequence of natural rubber-degrading, novel Gram-negative bacterium, Rhizobacter gummiphilus strain NS21.</title>
        <authorList>
            <person name="Tabata M."/>
            <person name="Kasai D."/>
            <person name="Fukuda M."/>
        </authorList>
    </citation>
    <scope>NUCLEOTIDE SEQUENCE [LARGE SCALE GENOMIC DNA]</scope>
    <source>
        <strain evidence="1 2">NS21</strain>
    </source>
</reference>
<dbReference type="SUPFAM" id="SSF46626">
    <property type="entry name" value="Cytochrome c"/>
    <property type="match status" value="1"/>
</dbReference>
<organism evidence="1 2">
    <name type="scientific">Piscinibacter gummiphilus</name>
    <dbReference type="NCBI Taxonomy" id="946333"/>
    <lineage>
        <taxon>Bacteria</taxon>
        <taxon>Pseudomonadati</taxon>
        <taxon>Pseudomonadota</taxon>
        <taxon>Betaproteobacteria</taxon>
        <taxon>Burkholderiales</taxon>
        <taxon>Sphaerotilaceae</taxon>
        <taxon>Piscinibacter</taxon>
    </lineage>
</organism>
<accession>A0A1W6LDL5</accession>
<dbReference type="Pfam" id="PF06181">
    <property type="entry name" value="Urate_ox_N"/>
    <property type="match status" value="1"/>
</dbReference>
<dbReference type="KEGG" id="rgu:A4W93_22020"/>
<name>A0A1W6LDL5_9BURK</name>
<dbReference type="Proteomes" id="UP000193427">
    <property type="component" value="Chromosome"/>
</dbReference>
<dbReference type="RefSeq" id="WP_085752666.1">
    <property type="nucleotide sequence ID" value="NZ_BSPR01000020.1"/>
</dbReference>
<dbReference type="EMBL" id="CP015118">
    <property type="protein sequence ID" value="ARN22365.1"/>
    <property type="molecule type" value="Genomic_DNA"/>
</dbReference>